<dbReference type="Gene3D" id="3.40.50.720">
    <property type="entry name" value="NAD(P)-binding Rossmann-like Domain"/>
    <property type="match status" value="1"/>
</dbReference>
<feature type="non-terminal residue" evidence="2">
    <location>
        <position position="236"/>
    </location>
</feature>
<dbReference type="Pfam" id="PF13561">
    <property type="entry name" value="adh_short_C2"/>
    <property type="match status" value="1"/>
</dbReference>
<dbReference type="PRINTS" id="PR00080">
    <property type="entry name" value="SDRFAMILY"/>
</dbReference>
<dbReference type="PRINTS" id="PR00081">
    <property type="entry name" value="GDHRDH"/>
</dbReference>
<comment type="similarity">
    <text evidence="1">Belongs to the short-chain dehydrogenases/reductases (SDR) family.</text>
</comment>
<evidence type="ECO:0000256" key="1">
    <source>
        <dbReference type="ARBA" id="ARBA00006484"/>
    </source>
</evidence>
<evidence type="ECO:0000313" key="2">
    <source>
        <dbReference type="EMBL" id="SVD50279.1"/>
    </source>
</evidence>
<dbReference type="SUPFAM" id="SSF51735">
    <property type="entry name" value="NAD(P)-binding Rossmann-fold domains"/>
    <property type="match status" value="1"/>
</dbReference>
<dbReference type="GO" id="GO:0016616">
    <property type="term" value="F:oxidoreductase activity, acting on the CH-OH group of donors, NAD or NADP as acceptor"/>
    <property type="evidence" value="ECO:0007669"/>
    <property type="project" value="TreeGrafter"/>
</dbReference>
<protein>
    <recommendedName>
        <fullName evidence="3">Short-chain dehydrogenase</fullName>
    </recommendedName>
</protein>
<dbReference type="AlphaFoldDB" id="A0A382VUT9"/>
<sequence length="236" mass="26535">MNHLFGLEGKTVLVTGAYGQLGRIICQGFLDAESVVIGADLNLDQKNFIQDDKISYHSLDIASKHSVRLFLDELYKRRNSIDVLINNAGVSTFEPFENRTEESFDWVSDVNLKGTFLCIQEYFKHQKNNKYGNVINIASIYGLISPDPRIYDEGDRKNSEVYGATKAGIIQMTKYFAVHLAENNIRVNAVSPGGIFNVENPQSAYFVDEYSKRNPMNRMANTEEILGAVLYLASDA</sequence>
<gene>
    <name evidence="2" type="ORF">METZ01_LOCUS403133</name>
</gene>
<dbReference type="InterPro" id="IPR002347">
    <property type="entry name" value="SDR_fam"/>
</dbReference>
<dbReference type="InterPro" id="IPR036291">
    <property type="entry name" value="NAD(P)-bd_dom_sf"/>
</dbReference>
<organism evidence="2">
    <name type="scientific">marine metagenome</name>
    <dbReference type="NCBI Taxonomy" id="408172"/>
    <lineage>
        <taxon>unclassified sequences</taxon>
        <taxon>metagenomes</taxon>
        <taxon>ecological metagenomes</taxon>
    </lineage>
</organism>
<dbReference type="PANTHER" id="PTHR42760">
    <property type="entry name" value="SHORT-CHAIN DEHYDROGENASES/REDUCTASES FAMILY MEMBER"/>
    <property type="match status" value="1"/>
</dbReference>
<dbReference type="EMBL" id="UINC01154799">
    <property type="protein sequence ID" value="SVD50279.1"/>
    <property type="molecule type" value="Genomic_DNA"/>
</dbReference>
<evidence type="ECO:0008006" key="3">
    <source>
        <dbReference type="Google" id="ProtNLM"/>
    </source>
</evidence>
<reference evidence="2" key="1">
    <citation type="submission" date="2018-05" db="EMBL/GenBank/DDBJ databases">
        <authorList>
            <person name="Lanie J.A."/>
            <person name="Ng W.-L."/>
            <person name="Kazmierczak K.M."/>
            <person name="Andrzejewski T.M."/>
            <person name="Davidsen T.M."/>
            <person name="Wayne K.J."/>
            <person name="Tettelin H."/>
            <person name="Glass J.I."/>
            <person name="Rusch D."/>
            <person name="Podicherti R."/>
            <person name="Tsui H.-C.T."/>
            <person name="Winkler M.E."/>
        </authorList>
    </citation>
    <scope>NUCLEOTIDE SEQUENCE</scope>
</reference>
<accession>A0A382VUT9</accession>
<proteinExistence type="inferred from homology"/>
<name>A0A382VUT9_9ZZZZ</name>